<keyword evidence="8" id="KW-1185">Reference proteome</keyword>
<reference evidence="7 8" key="1">
    <citation type="journal article" date="2012" name="Nucleic Acids Res.">
        <title>Sequencing of the smallest Apicomplexan genome from the human pathogen Babesia microti.</title>
        <authorList>
            <person name="Cornillot E."/>
            <person name="Hadj-Kaddour K."/>
            <person name="Dassouli A."/>
            <person name="Noel B."/>
            <person name="Ranwez V."/>
            <person name="Vacherie B."/>
            <person name="Augagneur Y."/>
            <person name="Bres V."/>
            <person name="Duclos A."/>
            <person name="Randazzo S."/>
            <person name="Carcy B."/>
            <person name="Debierre-Grockiego F."/>
            <person name="Delbecq S."/>
            <person name="Moubri-Menage K."/>
            <person name="Shams-Eldin H."/>
            <person name="Usmani-Brown S."/>
            <person name="Bringaud F."/>
            <person name="Wincker P."/>
            <person name="Vivares C.P."/>
            <person name="Schwarz R.T."/>
            <person name="Schetters T.P."/>
            <person name="Krause P.J."/>
            <person name="Gorenflot A."/>
            <person name="Berry V."/>
            <person name="Barbe V."/>
            <person name="Ben Mamoun C."/>
        </authorList>
    </citation>
    <scope>NUCLEOTIDE SEQUENCE [LARGE SCALE GENOMIC DNA]</scope>
    <source>
        <strain evidence="7 8">RI</strain>
    </source>
</reference>
<proteinExistence type="inferred from homology"/>
<evidence type="ECO:0000256" key="5">
    <source>
        <dbReference type="ARBA" id="ARBA00023128"/>
    </source>
</evidence>
<evidence type="ECO:0000256" key="3">
    <source>
        <dbReference type="ARBA" id="ARBA00022946"/>
    </source>
</evidence>
<dbReference type="GO" id="GO:0003735">
    <property type="term" value="F:structural constituent of ribosome"/>
    <property type="evidence" value="ECO:0007669"/>
    <property type="project" value="InterPro"/>
</dbReference>
<reference evidence="7 8" key="3">
    <citation type="journal article" date="2016" name="Sci. Rep.">
        <title>Genome-wide diversity and gene expression profiling of Babesia microti isolates identify polymorphic genes that mediate host-pathogen interactions.</title>
        <authorList>
            <person name="Silva J.C."/>
            <person name="Cornillot E."/>
            <person name="McCracken C."/>
            <person name="Usmani-Brown S."/>
            <person name="Dwivedi A."/>
            <person name="Ifeonu O.O."/>
            <person name="Crabtree J."/>
            <person name="Gotia H.T."/>
            <person name="Virji A.Z."/>
            <person name="Reynes C."/>
            <person name="Colinge J."/>
            <person name="Kumar V."/>
            <person name="Lawres L."/>
            <person name="Pazzi J.E."/>
            <person name="Pablo J.V."/>
            <person name="Hung C."/>
            <person name="Brancato J."/>
            <person name="Kumari P."/>
            <person name="Orvis J."/>
            <person name="Tretina K."/>
            <person name="Chibucos M."/>
            <person name="Ott S."/>
            <person name="Sadzewicz L."/>
            <person name="Sengamalay N."/>
            <person name="Shetty A.C."/>
            <person name="Su Q."/>
            <person name="Tallon L."/>
            <person name="Fraser C.M."/>
            <person name="Frutos R."/>
            <person name="Molina D.M."/>
            <person name="Krause P.J."/>
            <person name="Ben Mamoun C."/>
        </authorList>
    </citation>
    <scope>NUCLEOTIDE SEQUENCE [LARGE SCALE GENOMIC DNA]</scope>
    <source>
        <strain evidence="7 8">RI</strain>
    </source>
</reference>
<evidence type="ECO:0000256" key="1">
    <source>
        <dbReference type="ARBA" id="ARBA00004173"/>
    </source>
</evidence>
<dbReference type="Pfam" id="PF09809">
    <property type="entry name" value="MRP-L27"/>
    <property type="match status" value="1"/>
</dbReference>
<dbReference type="InterPro" id="IPR019189">
    <property type="entry name" value="Ribosomal_mL41"/>
</dbReference>
<evidence type="ECO:0000313" key="8">
    <source>
        <dbReference type="Proteomes" id="UP000002899"/>
    </source>
</evidence>
<dbReference type="OrthoDB" id="408933at2759"/>
<dbReference type="EMBL" id="FO082871">
    <property type="protein sequence ID" value="CCF73148.1"/>
    <property type="molecule type" value="Genomic_DNA"/>
</dbReference>
<dbReference type="KEGG" id="bmic:BMR1_01G03450"/>
<sequence>MWLSPLRLAKIGPSKGRGPLLTKFAPVGFKKGYGAVGLGKHTKKGMFIINKMLIPTFHVPQINPELKPYISRNTPLLRGTTASIPSDPSD</sequence>
<dbReference type="GeneID" id="24423771"/>
<organism evidence="7 8">
    <name type="scientific">Babesia microti (strain RI)</name>
    <dbReference type="NCBI Taxonomy" id="1133968"/>
    <lineage>
        <taxon>Eukaryota</taxon>
        <taxon>Sar</taxon>
        <taxon>Alveolata</taxon>
        <taxon>Apicomplexa</taxon>
        <taxon>Aconoidasida</taxon>
        <taxon>Piroplasmida</taxon>
        <taxon>Babesiidae</taxon>
        <taxon>Babesia</taxon>
    </lineage>
</organism>
<evidence type="ECO:0000256" key="4">
    <source>
        <dbReference type="ARBA" id="ARBA00022980"/>
    </source>
</evidence>
<dbReference type="OMA" id="KGMFIIN"/>
<dbReference type="VEuPathDB" id="PiroplasmaDB:BMR1_01G03450"/>
<reference evidence="7 8" key="2">
    <citation type="journal article" date="2013" name="PLoS ONE">
        <title>Whole genome mapping and re-organization of the nuclear and mitochondrial genomes of Babesia microti isolates.</title>
        <authorList>
            <person name="Cornillot E."/>
            <person name="Dassouli A."/>
            <person name="Garg A."/>
            <person name="Pachikara N."/>
            <person name="Randazzo S."/>
            <person name="Depoix D."/>
            <person name="Carcy B."/>
            <person name="Delbecq S."/>
            <person name="Frutos R."/>
            <person name="Silva J.C."/>
            <person name="Sutton R."/>
            <person name="Krause P.J."/>
            <person name="Mamoun C.B."/>
        </authorList>
    </citation>
    <scope>NUCLEOTIDE SEQUENCE [LARGE SCALE GENOMIC DNA]</scope>
    <source>
        <strain evidence="7 8">RI</strain>
    </source>
</reference>
<evidence type="ECO:0000256" key="2">
    <source>
        <dbReference type="ARBA" id="ARBA00010152"/>
    </source>
</evidence>
<dbReference type="AlphaFoldDB" id="I7I8G0"/>
<accession>I7I8G0</accession>
<keyword evidence="3" id="KW-0809">Transit peptide</keyword>
<dbReference type="PANTHER" id="PTHR21338">
    <property type="entry name" value="MITOCHONDRIAL RIBOSOMAL PROTEIN L41"/>
    <property type="match status" value="1"/>
</dbReference>
<dbReference type="GO" id="GO:0005762">
    <property type="term" value="C:mitochondrial large ribosomal subunit"/>
    <property type="evidence" value="ECO:0007669"/>
    <property type="project" value="InterPro"/>
</dbReference>
<gene>
    <name evidence="7" type="ORF">BMR1_01G03450</name>
</gene>
<evidence type="ECO:0000313" key="7">
    <source>
        <dbReference type="EMBL" id="CCF73148.1"/>
    </source>
</evidence>
<dbReference type="RefSeq" id="XP_012647757.1">
    <property type="nucleotide sequence ID" value="XM_012792303.1"/>
</dbReference>
<name>I7I8G0_BABMR</name>
<keyword evidence="4 7" id="KW-0689">Ribosomal protein</keyword>
<dbReference type="PANTHER" id="PTHR21338:SF0">
    <property type="entry name" value="LARGE RIBOSOMAL SUBUNIT PROTEIN ML41"/>
    <property type="match status" value="1"/>
</dbReference>
<comment type="subcellular location">
    <subcellularLocation>
        <location evidence="1">Mitochondrion</location>
    </subcellularLocation>
</comment>
<dbReference type="GO" id="GO:0006412">
    <property type="term" value="P:translation"/>
    <property type="evidence" value="ECO:0007669"/>
    <property type="project" value="TreeGrafter"/>
</dbReference>
<protein>
    <submittedName>
        <fullName evidence="7">Mitochondrial ribosomal protein L41, putative</fullName>
    </submittedName>
</protein>
<comment type="similarity">
    <text evidence="2">Belongs to the mitochondrion-specific ribosomal protein mL41 family.</text>
</comment>
<evidence type="ECO:0000256" key="6">
    <source>
        <dbReference type="ARBA" id="ARBA00023274"/>
    </source>
</evidence>
<dbReference type="Proteomes" id="UP000002899">
    <property type="component" value="Chromosome I"/>
</dbReference>
<keyword evidence="6" id="KW-0687">Ribonucleoprotein</keyword>
<keyword evidence="5" id="KW-0496">Mitochondrion</keyword>